<dbReference type="SMART" id="SM00325">
    <property type="entry name" value="RhoGEF"/>
    <property type="match status" value="1"/>
</dbReference>
<dbReference type="Gene3D" id="2.30.29.30">
    <property type="entry name" value="Pleckstrin-homology domain (PH domain)/Phosphotyrosine-binding domain (PTB)"/>
    <property type="match status" value="1"/>
</dbReference>
<dbReference type="SUPFAM" id="SSF48065">
    <property type="entry name" value="DBL homology domain (DH-domain)"/>
    <property type="match status" value="1"/>
</dbReference>
<feature type="compositionally biased region" description="Basic residues" evidence="2">
    <location>
        <begin position="1"/>
        <end position="10"/>
    </location>
</feature>
<protein>
    <recommendedName>
        <fullName evidence="3">DH domain-containing protein</fullName>
    </recommendedName>
</protein>
<keyword evidence="1" id="KW-0344">Guanine-nucleotide releasing factor</keyword>
<dbReference type="AlphaFoldDB" id="A0AAV8WP60"/>
<dbReference type="Pfam" id="PF00621">
    <property type="entry name" value="RhoGEF"/>
    <property type="match status" value="1"/>
</dbReference>
<evidence type="ECO:0000313" key="4">
    <source>
        <dbReference type="EMBL" id="KAJ8928570.1"/>
    </source>
</evidence>
<dbReference type="PANTHER" id="PTHR22826">
    <property type="entry name" value="RHO GUANINE EXCHANGE FACTOR-RELATED"/>
    <property type="match status" value="1"/>
</dbReference>
<name>A0AAV8WP60_9CUCU</name>
<feature type="region of interest" description="Disordered" evidence="2">
    <location>
        <begin position="80"/>
        <end position="104"/>
    </location>
</feature>
<evidence type="ECO:0000256" key="1">
    <source>
        <dbReference type="ARBA" id="ARBA00022658"/>
    </source>
</evidence>
<feature type="compositionally biased region" description="Polar residues" evidence="2">
    <location>
        <begin position="42"/>
        <end position="56"/>
    </location>
</feature>
<evidence type="ECO:0000259" key="3">
    <source>
        <dbReference type="PROSITE" id="PS50010"/>
    </source>
</evidence>
<dbReference type="InterPro" id="IPR011993">
    <property type="entry name" value="PH-like_dom_sf"/>
</dbReference>
<dbReference type="InterPro" id="IPR035899">
    <property type="entry name" value="DBL_dom_sf"/>
</dbReference>
<dbReference type="GO" id="GO:0007411">
    <property type="term" value="P:axon guidance"/>
    <property type="evidence" value="ECO:0007669"/>
    <property type="project" value="TreeGrafter"/>
</dbReference>
<gene>
    <name evidence="4" type="ORF">NQ314_018855</name>
</gene>
<organism evidence="4 5">
    <name type="scientific">Rhamnusium bicolor</name>
    <dbReference type="NCBI Taxonomy" id="1586634"/>
    <lineage>
        <taxon>Eukaryota</taxon>
        <taxon>Metazoa</taxon>
        <taxon>Ecdysozoa</taxon>
        <taxon>Arthropoda</taxon>
        <taxon>Hexapoda</taxon>
        <taxon>Insecta</taxon>
        <taxon>Pterygota</taxon>
        <taxon>Neoptera</taxon>
        <taxon>Endopterygota</taxon>
        <taxon>Coleoptera</taxon>
        <taxon>Polyphaga</taxon>
        <taxon>Cucujiformia</taxon>
        <taxon>Chrysomeloidea</taxon>
        <taxon>Cerambycidae</taxon>
        <taxon>Lepturinae</taxon>
        <taxon>Rhagiini</taxon>
        <taxon>Rhamnusium</taxon>
    </lineage>
</organism>
<comment type="caution">
    <text evidence="4">The sequence shown here is derived from an EMBL/GenBank/DDBJ whole genome shotgun (WGS) entry which is preliminary data.</text>
</comment>
<reference evidence="4" key="1">
    <citation type="journal article" date="2023" name="Insect Mol. Biol.">
        <title>Genome sequencing provides insights into the evolution of gene families encoding plant cell wall-degrading enzymes in longhorned beetles.</title>
        <authorList>
            <person name="Shin N.R."/>
            <person name="Okamura Y."/>
            <person name="Kirsch R."/>
            <person name="Pauchet Y."/>
        </authorList>
    </citation>
    <scope>NUCLEOTIDE SEQUENCE</scope>
    <source>
        <strain evidence="4">RBIC_L_NR</strain>
    </source>
</reference>
<dbReference type="InterPro" id="IPR051336">
    <property type="entry name" value="RhoGEF_Guanine_NuclExch_SF"/>
</dbReference>
<dbReference type="EMBL" id="JANEYF010005332">
    <property type="protein sequence ID" value="KAJ8928570.1"/>
    <property type="molecule type" value="Genomic_DNA"/>
</dbReference>
<proteinExistence type="predicted"/>
<dbReference type="Gene3D" id="1.20.900.10">
    <property type="entry name" value="Dbl homology (DH) domain"/>
    <property type="match status" value="1"/>
</dbReference>
<dbReference type="PROSITE" id="PS50010">
    <property type="entry name" value="DH_2"/>
    <property type="match status" value="1"/>
</dbReference>
<dbReference type="GO" id="GO:0005737">
    <property type="term" value="C:cytoplasm"/>
    <property type="evidence" value="ECO:0007669"/>
    <property type="project" value="TreeGrafter"/>
</dbReference>
<evidence type="ECO:0000313" key="5">
    <source>
        <dbReference type="Proteomes" id="UP001162156"/>
    </source>
</evidence>
<sequence length="847" mass="98451">MSRSASKRVIKKDYTQDELEGRTREDNFKRMRSVFEIRRPNKSPNSTLRKSKSTSVLSIAQNSDDEDIKYSKDQVFVRNSSSRSSIRSTNKFKKGSYRQNLKDQEKTKNDLGDIVKTNILVDELSRKLRKKKDSKDTVPSNLDFSLDKDHFTKFVEIQEKLKEIYTVGSHDKPDSEDEASRNFEGNIGERKFIKNSNKSKTHYYSHDCLFSKPLGSSDKSSKELIAQRQITDGRKSIKSFAEAEYEGETETYRKSLVLEMDLEAAKMKLDGFIDEDGNTNTESDINIEMEELHYSKVSRYKQLFEGMFNELDKDMQIFQNEYESRINQGLNTCLSDQERLSDCQECMENLDIQEEKTSMCGQDCTEERTFLNDEDYHSTYNDTVGQEHERNLEDEFCESLGDDLENGSYFVEAYNDDGRELIIVELSIERRTVNFDKPFSLKSIQNSFNNAEIVFQENNDKSLNVITDPKELIHENAELVSYGPHSNRSTLYSTTSRDSDIFDTDDEGIGMGNIEQRNCVEDDAYNNVRRETFCDHKGVVRIERIGYPETVHGLSYEEGNEPQSPVSRNNSFTQKGTLSYIIDEIKSTEKKYVEDLQKVVNKYMPYIERHTPPNLIGKNCYIFGNLEMLLRNQKQFSNALENCDEEVEDVITTFINFEHLFELYPNYFKNKPKADIVLREFSPIVKRAQEKFKERLDLSAYLLTPLQRLGKYKLFLENIGKQLQKLELPTRSATMALEIIKREMSKGNDFVAIESIENSSINSFADDCTLFNNIENYIYCDSIKMNDLRIATFEDLTIHLTDFTKCKKMSKSDKFTYVLEAKTEKIKDAWRHTIEGVLWQQLLKVKG</sequence>
<accession>A0AAV8WP60</accession>
<keyword evidence="5" id="KW-1185">Reference proteome</keyword>
<feature type="region of interest" description="Disordered" evidence="2">
    <location>
        <begin position="1"/>
        <end position="56"/>
    </location>
</feature>
<dbReference type="GO" id="GO:0019898">
    <property type="term" value="C:extrinsic component of membrane"/>
    <property type="evidence" value="ECO:0007669"/>
    <property type="project" value="TreeGrafter"/>
</dbReference>
<dbReference type="Proteomes" id="UP001162156">
    <property type="component" value="Unassembled WGS sequence"/>
</dbReference>
<evidence type="ECO:0000256" key="2">
    <source>
        <dbReference type="SAM" id="MobiDB-lite"/>
    </source>
</evidence>
<dbReference type="GO" id="GO:0005085">
    <property type="term" value="F:guanyl-nucleotide exchange factor activity"/>
    <property type="evidence" value="ECO:0007669"/>
    <property type="project" value="UniProtKB-KW"/>
</dbReference>
<feature type="domain" description="DH" evidence="3">
    <location>
        <begin position="577"/>
        <end position="750"/>
    </location>
</feature>
<dbReference type="InterPro" id="IPR000219">
    <property type="entry name" value="DH_dom"/>
</dbReference>
<feature type="compositionally biased region" description="Basic and acidic residues" evidence="2">
    <location>
        <begin position="11"/>
        <end position="39"/>
    </location>
</feature>
<dbReference type="PANTHER" id="PTHR22826:SF106">
    <property type="entry name" value="TRIO, ISOFORM A"/>
    <property type="match status" value="1"/>
</dbReference>